<feature type="compositionally biased region" description="Low complexity" evidence="1">
    <location>
        <begin position="84"/>
        <end position="93"/>
    </location>
</feature>
<evidence type="ECO:0000313" key="2">
    <source>
        <dbReference type="EMBL" id="GAM42919.1"/>
    </source>
</evidence>
<feature type="compositionally biased region" description="Acidic residues" evidence="1">
    <location>
        <begin position="617"/>
        <end position="646"/>
    </location>
</feature>
<feature type="region of interest" description="Disordered" evidence="1">
    <location>
        <begin position="66"/>
        <end position="93"/>
    </location>
</feature>
<dbReference type="AlphaFoldDB" id="A0A478EDJ4"/>
<feature type="region of interest" description="Disordered" evidence="1">
    <location>
        <begin position="163"/>
        <end position="182"/>
    </location>
</feature>
<reference evidence="3" key="1">
    <citation type="journal article" date="2015" name="Genome Announc.">
        <title>Draft genome sequence of Talaromyces cellulolyticus strain Y-94, a source of lignocellulosic biomass-degrading enzymes.</title>
        <authorList>
            <person name="Fujii T."/>
            <person name="Koike H."/>
            <person name="Sawayama S."/>
            <person name="Yano S."/>
            <person name="Inoue H."/>
        </authorList>
    </citation>
    <scope>NUCLEOTIDE SEQUENCE [LARGE SCALE GENOMIC DNA]</scope>
    <source>
        <strain evidence="3">Y-94</strain>
    </source>
</reference>
<evidence type="ECO:0000256" key="1">
    <source>
        <dbReference type="SAM" id="MobiDB-lite"/>
    </source>
</evidence>
<feature type="region of interest" description="Disordered" evidence="1">
    <location>
        <begin position="595"/>
        <end position="646"/>
    </location>
</feature>
<gene>
    <name evidence="2" type="ORF">TCE0_044r17318</name>
</gene>
<dbReference type="CDD" id="cd01709">
    <property type="entry name" value="RT_like_1"/>
    <property type="match status" value="1"/>
</dbReference>
<protein>
    <recommendedName>
        <fullName evidence="4">Reverse transcriptase</fullName>
    </recommendedName>
</protein>
<dbReference type="Proteomes" id="UP000053095">
    <property type="component" value="Unassembled WGS sequence"/>
</dbReference>
<feature type="region of interest" description="Disordered" evidence="1">
    <location>
        <begin position="414"/>
        <end position="433"/>
    </location>
</feature>
<dbReference type="EMBL" id="DF933840">
    <property type="protein sequence ID" value="GAM42919.1"/>
    <property type="molecule type" value="Genomic_DNA"/>
</dbReference>
<dbReference type="PANTHER" id="PTHR37015:SF2">
    <property type="entry name" value="REVERSE TRANSCRIPTASE DOMAIN-CONTAINING PROTEIN"/>
    <property type="match status" value="1"/>
</dbReference>
<feature type="compositionally biased region" description="Basic and acidic residues" evidence="1">
    <location>
        <begin position="595"/>
        <end position="607"/>
    </location>
</feature>
<name>A0A478EDJ4_TALPI</name>
<accession>A0A478EDJ4</accession>
<evidence type="ECO:0008006" key="4">
    <source>
        <dbReference type="Google" id="ProtNLM"/>
    </source>
</evidence>
<evidence type="ECO:0000313" key="3">
    <source>
        <dbReference type="Proteomes" id="UP000053095"/>
    </source>
</evidence>
<dbReference type="PANTHER" id="PTHR37015">
    <property type="entry name" value="REVERSE TRANSCRIPTASE DOMAIN-CONTAINING PROTEIN"/>
    <property type="match status" value="1"/>
</dbReference>
<organism evidence="2 3">
    <name type="scientific">Talaromyces pinophilus</name>
    <name type="common">Penicillium pinophilum</name>
    <dbReference type="NCBI Taxonomy" id="128442"/>
    <lineage>
        <taxon>Eukaryota</taxon>
        <taxon>Fungi</taxon>
        <taxon>Dikarya</taxon>
        <taxon>Ascomycota</taxon>
        <taxon>Pezizomycotina</taxon>
        <taxon>Eurotiomycetes</taxon>
        <taxon>Eurotiomycetidae</taxon>
        <taxon>Eurotiales</taxon>
        <taxon>Trichocomaceae</taxon>
        <taxon>Talaromyces</taxon>
        <taxon>Talaromyces sect. Talaromyces</taxon>
    </lineage>
</organism>
<keyword evidence="3" id="KW-1185">Reference proteome</keyword>
<proteinExistence type="predicted"/>
<sequence>MASPSALPLTLKSISSTKLEELSKQRALFNQRKSEILNAANSVPENDLRRKVQILLEGVTRLAGRPEDAFDREDDMDLGRGRTSPSSSLADLSSSDWKRSRDVNIRRFLFQSQYDRSVSDEVLRGWIQSLESDLEILSVKYEHATFYSDMVTEWLSNFEEQGAMNKGSDDMDDEDDDTKSDKSAFENVGRAAMHEQRATWEHLVFSPADVDSQSIETYLERLFTRTKLSQQALRDLREQIKAFGTQFRSEAKESFNIELLKTVSQSLLGSDLLSPEKVMILKEFLRNDEVAQEVADVLNLRFVALDRWNWSSEGVPVEMRRQLNGKYRVFMDEDLIDALLFHYIGLKWAVEFRKVFLQFFDSRAWKSNAKSIPKAWVDRRRYFTGQSTRAGCVDTLRNRMYREDYFMSQLPESLQEGKRGYDEDDDDDHDATERKSAIETKHSLLHLLITESIIHNRIRGQFTVIRSDFKWFGPSLPHGTLLAVLKFFGVPQDWLEFFKKFLECPLKFVQDGPQAELKARKRGIPISHSLSDVFGEVILFCMDYAVNQHADGAFLYRLHDDFWFWGEEKTCRKAWRAMTDFTAVTGLEFNEEKTGTARIGRMSDSHGQKQRQRHEEEDSSSSDEESKDEEEEDSESDAENFLDDAFDPLPRGDIRWGFLRLDPECGRFLIDQEQVDAHIEELRHQLSACKSIFAWVQAWNSYFSRFFANNFAKPSFAFGREHIDMAVNTLSRIEREVFAHAASKATGNNGVVDHLRRVIAERFDIHDLPDGFFYFPIEFGGLELHNPFVSLLAMRESITQTPQRIIEDAYLQEEVDYEAAKKRWQEGDHGTTFRSSVAWKKDDEDAPEKFWSLEEYTANLETTSNALRLAYENLLRVPNEVQVGQSVDLSSGHLLPAEKNKLTLRGSKSRKQKDRIGSDWRQMSPYWKWVAEVYSSGMVQRYGGLSAVDRALMPLGVVKVLRQGKVRWQG</sequence>